<dbReference type="OrthoDB" id="6429743at2759"/>
<comment type="subcellular location">
    <subcellularLocation>
        <location evidence="1">Nucleus</location>
    </subcellularLocation>
</comment>
<dbReference type="GO" id="GO:0005634">
    <property type="term" value="C:nucleus"/>
    <property type="evidence" value="ECO:0007669"/>
    <property type="project" value="UniProtKB-SubCell"/>
</dbReference>
<dbReference type="InterPro" id="IPR009057">
    <property type="entry name" value="Homeodomain-like_sf"/>
</dbReference>
<gene>
    <name evidence="2" type="ORF">AVEN_143095_1</name>
</gene>
<keyword evidence="3" id="KW-1185">Reference proteome</keyword>
<sequence length="123" mass="14464">MGNGNGRCLVTRWLRYDKSVREIAAMIGKSYLCVQKVLQKYWKTGFVPNNPKRGRQEILKATAKRKIIRPVKKNPKLSTLNLYNRYPQKLEEESWLKLLDVFFIMQDSMVVLRYPNCTLIISI</sequence>
<name>A0A4Y2L6N9_ARAVE</name>
<organism evidence="2 3">
    <name type="scientific">Araneus ventricosus</name>
    <name type="common">Orbweaver spider</name>
    <name type="synonym">Epeira ventricosa</name>
    <dbReference type="NCBI Taxonomy" id="182803"/>
    <lineage>
        <taxon>Eukaryota</taxon>
        <taxon>Metazoa</taxon>
        <taxon>Ecdysozoa</taxon>
        <taxon>Arthropoda</taxon>
        <taxon>Chelicerata</taxon>
        <taxon>Arachnida</taxon>
        <taxon>Araneae</taxon>
        <taxon>Araneomorphae</taxon>
        <taxon>Entelegynae</taxon>
        <taxon>Araneoidea</taxon>
        <taxon>Araneidae</taxon>
        <taxon>Araneus</taxon>
    </lineage>
</organism>
<evidence type="ECO:0000256" key="1">
    <source>
        <dbReference type="ARBA" id="ARBA00004123"/>
    </source>
</evidence>
<dbReference type="AlphaFoldDB" id="A0A4Y2L6N9"/>
<proteinExistence type="predicted"/>
<dbReference type="SUPFAM" id="SSF46689">
    <property type="entry name" value="Homeodomain-like"/>
    <property type="match status" value="1"/>
</dbReference>
<reference evidence="2 3" key="1">
    <citation type="journal article" date="2019" name="Sci. Rep.">
        <title>Orb-weaving spider Araneus ventricosus genome elucidates the spidroin gene catalogue.</title>
        <authorList>
            <person name="Kono N."/>
            <person name="Nakamura H."/>
            <person name="Ohtoshi R."/>
            <person name="Moran D.A.P."/>
            <person name="Shinohara A."/>
            <person name="Yoshida Y."/>
            <person name="Fujiwara M."/>
            <person name="Mori M."/>
            <person name="Tomita M."/>
            <person name="Arakawa K."/>
        </authorList>
    </citation>
    <scope>NUCLEOTIDE SEQUENCE [LARGE SCALE GENOMIC DNA]</scope>
</reference>
<dbReference type="Proteomes" id="UP000499080">
    <property type="component" value="Unassembled WGS sequence"/>
</dbReference>
<accession>A0A4Y2L6N9</accession>
<evidence type="ECO:0000313" key="3">
    <source>
        <dbReference type="Proteomes" id="UP000499080"/>
    </source>
</evidence>
<comment type="caution">
    <text evidence="2">The sequence shown here is derived from an EMBL/GenBank/DDBJ whole genome shotgun (WGS) entry which is preliminary data.</text>
</comment>
<dbReference type="EMBL" id="BGPR01005359">
    <property type="protein sequence ID" value="GBN09467.1"/>
    <property type="molecule type" value="Genomic_DNA"/>
</dbReference>
<protein>
    <recommendedName>
        <fullName evidence="4">Paired domain-containing protein</fullName>
    </recommendedName>
</protein>
<evidence type="ECO:0000313" key="2">
    <source>
        <dbReference type="EMBL" id="GBN09467.1"/>
    </source>
</evidence>
<evidence type="ECO:0008006" key="4">
    <source>
        <dbReference type="Google" id="ProtNLM"/>
    </source>
</evidence>